<evidence type="ECO:0000256" key="8">
    <source>
        <dbReference type="ARBA" id="ARBA00022807"/>
    </source>
</evidence>
<gene>
    <name evidence="14" type="ORF">PCOL08062_LOCUS8990</name>
</gene>
<feature type="domain" description="DUSP" evidence="13">
    <location>
        <begin position="193"/>
        <end position="289"/>
    </location>
</feature>
<comment type="subcellular location">
    <subcellularLocation>
        <location evidence="2">Nucleus</location>
    </subcellularLocation>
</comment>
<dbReference type="InterPro" id="IPR050164">
    <property type="entry name" value="Peptidase_C19"/>
</dbReference>
<comment type="similarity">
    <text evidence="3">Belongs to the peptidase C19 family.</text>
</comment>
<name>A0A7R9TTY5_9VIRI</name>
<dbReference type="InterPro" id="IPR029071">
    <property type="entry name" value="Ubiquitin-like_domsf"/>
</dbReference>
<dbReference type="SUPFAM" id="SSF54001">
    <property type="entry name" value="Cysteine proteinases"/>
    <property type="match status" value="1"/>
</dbReference>
<sequence length="774" mass="80713">MVPADAGRARRVCADAEALAATVATGAAGGKGATRDAGAPAPPAKRQKGASSASSKSPWVYDLHAVLLHKGGGTASGHYVAQVRHANSGDWWQFDDEGVSRLGSHLTTADVCAAPKGKGKRAANAPPPAGAGGGKGARVSSSQAYMLMYVRRGANDGPEPQPPASVASEVQAEARVMEAERSAHARRVADERAAVEARREEVRRVLAAARLPLDAAPDAPFRWVATEWLRKWADGVDAPGAIDNAGLLCKHGKVPPSAVPRMRRITVEAWRTLQRAHGGGPELCLDDRCTECMAAASSAALAERARGSDAATAAAQVERLLKSSGIPEAVPAKAGAAESAVVDLTEGGPALVTQGFFVTKRWAKAWVRQVGGGKALGADAPCEGLLCEHGHLAPRGPPRLLLPAPLWKQVRALMPARGEAERGPSTQGVQIASEVASDTTECPLCAASVASADALAMSAAATAAAERERAPGVAAGKPAHINVTGSGAQSCVLLPGAWVDQWRAYLSSAAAARHDVPPLDRPRPFDYSKMLCTHGGLMVKPPPLVVRKGGYAAPSKASAGEGGRGALAAVAEVEAEALAELYPPPEQQQRELVRAKVEVVVDVAEEGAAAQEQTALVCSPAVCMTCLCLATEEDTTRRATFAVARLRFRMIPADKYAIAEQAPDPAMRATKRRRARKLTVTLDVGSALTLGELSLAIMAETNVNPRDQRLLKDGVELKGAGRTLFDCRVTPESELEVVYTEDHQGNEDLVDLLDSGAQGGGKLERGFAGTALTQ</sequence>
<evidence type="ECO:0000256" key="4">
    <source>
        <dbReference type="ARBA" id="ARBA00012759"/>
    </source>
</evidence>
<dbReference type="PROSITE" id="PS00973">
    <property type="entry name" value="USP_2"/>
    <property type="match status" value="1"/>
</dbReference>
<dbReference type="SMART" id="SM00695">
    <property type="entry name" value="DUSP"/>
    <property type="match status" value="1"/>
</dbReference>
<feature type="domain" description="Ubiquitin-like" evidence="11">
    <location>
        <begin position="667"/>
        <end position="738"/>
    </location>
</feature>
<evidence type="ECO:0000256" key="1">
    <source>
        <dbReference type="ARBA" id="ARBA00000707"/>
    </source>
</evidence>
<dbReference type="GO" id="GO:0005829">
    <property type="term" value="C:cytosol"/>
    <property type="evidence" value="ECO:0007669"/>
    <property type="project" value="TreeGrafter"/>
</dbReference>
<evidence type="ECO:0000256" key="10">
    <source>
        <dbReference type="SAM" id="MobiDB-lite"/>
    </source>
</evidence>
<dbReference type="InterPro" id="IPR000626">
    <property type="entry name" value="Ubiquitin-like_dom"/>
</dbReference>
<dbReference type="Gene3D" id="3.10.20.90">
    <property type="entry name" value="Phosphatidylinositol 3-kinase Catalytic Subunit, Chain A, domain 1"/>
    <property type="match status" value="1"/>
</dbReference>
<keyword evidence="6" id="KW-0833">Ubl conjugation pathway</keyword>
<evidence type="ECO:0000259" key="12">
    <source>
        <dbReference type="PROSITE" id="PS50235"/>
    </source>
</evidence>
<dbReference type="InterPro" id="IPR028889">
    <property type="entry name" value="USP"/>
</dbReference>
<accession>A0A7R9TTY5</accession>
<feature type="region of interest" description="Disordered" evidence="10">
    <location>
        <begin position="26"/>
        <end position="55"/>
    </location>
</feature>
<protein>
    <recommendedName>
        <fullName evidence="4">ubiquitinyl hydrolase 1</fullName>
        <ecNumber evidence="4">3.4.19.12</ecNumber>
    </recommendedName>
</protein>
<dbReference type="PROSITE" id="PS51283">
    <property type="entry name" value="DUSP"/>
    <property type="match status" value="1"/>
</dbReference>
<dbReference type="GO" id="GO:0004843">
    <property type="term" value="F:cysteine-type deubiquitinase activity"/>
    <property type="evidence" value="ECO:0007669"/>
    <property type="project" value="UniProtKB-EC"/>
</dbReference>
<evidence type="ECO:0000256" key="3">
    <source>
        <dbReference type="ARBA" id="ARBA00009085"/>
    </source>
</evidence>
<dbReference type="InterPro" id="IPR001394">
    <property type="entry name" value="Peptidase_C19_UCH"/>
</dbReference>
<dbReference type="Pfam" id="PF00443">
    <property type="entry name" value="UCH"/>
    <property type="match status" value="1"/>
</dbReference>
<evidence type="ECO:0000256" key="6">
    <source>
        <dbReference type="ARBA" id="ARBA00022786"/>
    </source>
</evidence>
<dbReference type="GO" id="GO:0016579">
    <property type="term" value="P:protein deubiquitination"/>
    <property type="evidence" value="ECO:0007669"/>
    <property type="project" value="InterPro"/>
</dbReference>
<evidence type="ECO:0000256" key="2">
    <source>
        <dbReference type="ARBA" id="ARBA00004123"/>
    </source>
</evidence>
<dbReference type="PANTHER" id="PTHR24006">
    <property type="entry name" value="UBIQUITIN CARBOXYL-TERMINAL HYDROLASE"/>
    <property type="match status" value="1"/>
</dbReference>
<dbReference type="PROSITE" id="PS50235">
    <property type="entry name" value="USP_3"/>
    <property type="match status" value="1"/>
</dbReference>
<evidence type="ECO:0000256" key="5">
    <source>
        <dbReference type="ARBA" id="ARBA00022670"/>
    </source>
</evidence>
<organism evidence="14">
    <name type="scientific">Prasinoderma coloniale</name>
    <dbReference type="NCBI Taxonomy" id="156133"/>
    <lineage>
        <taxon>Eukaryota</taxon>
        <taxon>Viridiplantae</taxon>
        <taxon>Prasinodermophyta</taxon>
        <taxon>Prasinodermophyceae</taxon>
        <taxon>Prasinodermales</taxon>
        <taxon>Prasinodermaceae</taxon>
        <taxon>Prasinoderma</taxon>
    </lineage>
</organism>
<keyword evidence="7" id="KW-0378">Hydrolase</keyword>
<feature type="region of interest" description="Disordered" evidence="10">
    <location>
        <begin position="117"/>
        <end position="137"/>
    </location>
</feature>
<dbReference type="InterPro" id="IPR038765">
    <property type="entry name" value="Papain-like_cys_pep_sf"/>
</dbReference>
<evidence type="ECO:0000256" key="7">
    <source>
        <dbReference type="ARBA" id="ARBA00022801"/>
    </source>
</evidence>
<dbReference type="EC" id="3.4.19.12" evidence="4"/>
<comment type="catalytic activity">
    <reaction evidence="1">
        <text>Thiol-dependent hydrolysis of ester, thioester, amide, peptide and isopeptide bonds formed by the C-terminal Gly of ubiquitin (a 76-residue protein attached to proteins as an intracellular targeting signal).</text>
        <dbReference type="EC" id="3.4.19.12"/>
    </reaction>
</comment>
<dbReference type="InterPro" id="IPR018200">
    <property type="entry name" value="USP_CS"/>
</dbReference>
<dbReference type="SUPFAM" id="SSF54236">
    <property type="entry name" value="Ubiquitin-like"/>
    <property type="match status" value="1"/>
</dbReference>
<feature type="domain" description="USP" evidence="12">
    <location>
        <begin position="1"/>
        <end position="152"/>
    </location>
</feature>
<evidence type="ECO:0000256" key="9">
    <source>
        <dbReference type="ARBA" id="ARBA00023242"/>
    </source>
</evidence>
<dbReference type="GO" id="GO:0006508">
    <property type="term" value="P:proteolysis"/>
    <property type="evidence" value="ECO:0007669"/>
    <property type="project" value="UniProtKB-KW"/>
</dbReference>
<dbReference type="InterPro" id="IPR006615">
    <property type="entry name" value="Pept_C19_DUSP"/>
</dbReference>
<evidence type="ECO:0000313" key="14">
    <source>
        <dbReference type="EMBL" id="CAD8245126.1"/>
    </source>
</evidence>
<evidence type="ECO:0000259" key="11">
    <source>
        <dbReference type="PROSITE" id="PS50053"/>
    </source>
</evidence>
<reference evidence="14" key="1">
    <citation type="submission" date="2021-01" db="EMBL/GenBank/DDBJ databases">
        <authorList>
            <person name="Corre E."/>
            <person name="Pelletier E."/>
            <person name="Niang G."/>
            <person name="Scheremetjew M."/>
            <person name="Finn R."/>
            <person name="Kale V."/>
            <person name="Holt S."/>
            <person name="Cochrane G."/>
            <person name="Meng A."/>
            <person name="Brown T."/>
            <person name="Cohen L."/>
        </authorList>
    </citation>
    <scope>NUCLEOTIDE SEQUENCE</scope>
    <source>
        <strain evidence="14">CCMP1413</strain>
    </source>
</reference>
<dbReference type="InterPro" id="IPR035927">
    <property type="entry name" value="DUSP-like_sf"/>
</dbReference>
<keyword evidence="9" id="KW-0539">Nucleus</keyword>
<dbReference type="PANTHER" id="PTHR24006:SF722">
    <property type="entry name" value="UBIQUITIN CARBOXYL-TERMINAL HYDROLASE 48"/>
    <property type="match status" value="1"/>
</dbReference>
<dbReference type="EMBL" id="HBDZ01011744">
    <property type="protein sequence ID" value="CAD8245126.1"/>
    <property type="molecule type" value="Transcribed_RNA"/>
</dbReference>
<keyword evidence="8" id="KW-0788">Thiol protease</keyword>
<evidence type="ECO:0000259" key="13">
    <source>
        <dbReference type="PROSITE" id="PS51283"/>
    </source>
</evidence>
<keyword evidence="5" id="KW-0645">Protease</keyword>
<dbReference type="SUPFAM" id="SSF143791">
    <property type="entry name" value="DUSP-like"/>
    <property type="match status" value="1"/>
</dbReference>
<dbReference type="PROSITE" id="PS50053">
    <property type="entry name" value="UBIQUITIN_2"/>
    <property type="match status" value="1"/>
</dbReference>
<proteinExistence type="inferred from homology"/>
<dbReference type="Gene3D" id="3.90.70.10">
    <property type="entry name" value="Cysteine proteinases"/>
    <property type="match status" value="1"/>
</dbReference>
<dbReference type="AlphaFoldDB" id="A0A7R9TTY5"/>
<dbReference type="GO" id="GO:0005634">
    <property type="term" value="C:nucleus"/>
    <property type="evidence" value="ECO:0007669"/>
    <property type="project" value="UniProtKB-SubCell"/>
</dbReference>